<gene>
    <name evidence="10" type="primary">regB</name>
    <name evidence="10" type="ORF">LMG28138_00733</name>
</gene>
<dbReference type="PANTHER" id="PTHR44936:SF10">
    <property type="entry name" value="SENSOR PROTEIN RSTB"/>
    <property type="match status" value="1"/>
</dbReference>
<evidence type="ECO:0000256" key="4">
    <source>
        <dbReference type="ARBA" id="ARBA00022679"/>
    </source>
</evidence>
<dbReference type="InterPro" id="IPR050980">
    <property type="entry name" value="2C_sensor_his_kinase"/>
</dbReference>
<feature type="transmembrane region" description="Helical" evidence="8">
    <location>
        <begin position="75"/>
        <end position="95"/>
    </location>
</feature>
<name>A0A6S7AXW8_9BURK</name>
<evidence type="ECO:0000256" key="1">
    <source>
        <dbReference type="ARBA" id="ARBA00000085"/>
    </source>
</evidence>
<keyword evidence="11" id="KW-1185">Reference proteome</keyword>
<dbReference type="EMBL" id="CADIKM010000002">
    <property type="protein sequence ID" value="CAB3778992.1"/>
    <property type="molecule type" value="Genomic_DNA"/>
</dbReference>
<evidence type="ECO:0000313" key="10">
    <source>
        <dbReference type="EMBL" id="CAB3778992.1"/>
    </source>
</evidence>
<dbReference type="Pfam" id="PF02518">
    <property type="entry name" value="HATPase_c"/>
    <property type="match status" value="1"/>
</dbReference>
<dbReference type="Pfam" id="PF25323">
    <property type="entry name" value="6TM_PilS"/>
    <property type="match status" value="1"/>
</dbReference>
<accession>A0A6S7AXW8</accession>
<feature type="transmembrane region" description="Helical" evidence="8">
    <location>
        <begin position="155"/>
        <end position="173"/>
    </location>
</feature>
<reference evidence="10 11" key="1">
    <citation type="submission" date="2020-04" db="EMBL/GenBank/DDBJ databases">
        <authorList>
            <person name="De Canck E."/>
        </authorList>
    </citation>
    <scope>NUCLEOTIDE SEQUENCE [LARGE SCALE GENOMIC DNA]</scope>
    <source>
        <strain evidence="10 11">LMG 28138</strain>
    </source>
</reference>
<evidence type="ECO:0000256" key="3">
    <source>
        <dbReference type="ARBA" id="ARBA00022553"/>
    </source>
</evidence>
<keyword evidence="8" id="KW-1133">Transmembrane helix</keyword>
<dbReference type="InterPro" id="IPR004358">
    <property type="entry name" value="Sig_transdc_His_kin-like_C"/>
</dbReference>
<evidence type="ECO:0000256" key="5">
    <source>
        <dbReference type="ARBA" id="ARBA00022741"/>
    </source>
</evidence>
<proteinExistence type="predicted"/>
<protein>
    <recommendedName>
        <fullName evidence="2">histidine kinase</fullName>
        <ecNumber evidence="2">2.7.13.3</ecNumber>
    </recommendedName>
</protein>
<dbReference type="PROSITE" id="PS50109">
    <property type="entry name" value="HIS_KIN"/>
    <property type="match status" value="1"/>
</dbReference>
<dbReference type="RefSeq" id="WP_175103369.1">
    <property type="nucleotide sequence ID" value="NZ_CADIKM010000002.1"/>
</dbReference>
<dbReference type="InterPro" id="IPR005467">
    <property type="entry name" value="His_kinase_dom"/>
</dbReference>
<dbReference type="Gene3D" id="1.10.287.130">
    <property type="match status" value="1"/>
</dbReference>
<dbReference type="Gene3D" id="3.30.565.10">
    <property type="entry name" value="Histidine kinase-like ATPase, C-terminal domain"/>
    <property type="match status" value="1"/>
</dbReference>
<evidence type="ECO:0000256" key="6">
    <source>
        <dbReference type="ARBA" id="ARBA00022777"/>
    </source>
</evidence>
<dbReference type="Proteomes" id="UP000494115">
    <property type="component" value="Unassembled WGS sequence"/>
</dbReference>
<evidence type="ECO:0000256" key="7">
    <source>
        <dbReference type="ARBA" id="ARBA00022840"/>
    </source>
</evidence>
<evidence type="ECO:0000313" key="11">
    <source>
        <dbReference type="Proteomes" id="UP000494115"/>
    </source>
</evidence>
<dbReference type="EC" id="2.7.13.3" evidence="2"/>
<keyword evidence="7" id="KW-0067">ATP-binding</keyword>
<keyword evidence="5" id="KW-0547">Nucleotide-binding</keyword>
<sequence>MSRFNNSPRVNLRQLFWLRCLAIAGQLLTIASVQILLGVHLPLAAMLFVVALEALFNVSTFWRANQVRTESDVELFGQLFVDLGTLSALLFLSGGSTNPFVSLYLPALAIAAAVLPWTLALILAAFALGCYGLLEFESIPLNVREPANLFGYYRTGAWVNFVVSVGLIAWFVARMSRTLRARDAALASAQQQLLRDERVVALGAQAASIAHEMSTPLSTISLLAEELRIAANAGDDRGLAGYRDDLRILEQQISLCRSALARLQSRAALPDRQWLGRWLHGFAQQWRLRHPHVQFGLRCRVEFDHVRIEDTVAVGQTLTILLDNAAHVSRAWVSLTVDRLEDRLTLSVEDRGPGIPATLRAQLGKMPVASRQGGHGVGLYLAFVTAARLGGEIELDDAVPHGTRATLTLPLSIHAHETAQVE</sequence>
<dbReference type="GO" id="GO:0005524">
    <property type="term" value="F:ATP binding"/>
    <property type="evidence" value="ECO:0007669"/>
    <property type="project" value="UniProtKB-KW"/>
</dbReference>
<dbReference type="GO" id="GO:0000155">
    <property type="term" value="F:phosphorelay sensor kinase activity"/>
    <property type="evidence" value="ECO:0007669"/>
    <property type="project" value="InterPro"/>
</dbReference>
<feature type="transmembrane region" description="Helical" evidence="8">
    <location>
        <begin position="16"/>
        <end position="37"/>
    </location>
</feature>
<dbReference type="InterPro" id="IPR003594">
    <property type="entry name" value="HATPase_dom"/>
</dbReference>
<keyword evidence="8" id="KW-0812">Transmembrane</keyword>
<keyword evidence="4 10" id="KW-0808">Transferase</keyword>
<comment type="catalytic activity">
    <reaction evidence="1">
        <text>ATP + protein L-histidine = ADP + protein N-phospho-L-histidine.</text>
        <dbReference type="EC" id="2.7.13.3"/>
    </reaction>
</comment>
<dbReference type="AlphaFoldDB" id="A0A6S7AXW8"/>
<evidence type="ECO:0000259" key="9">
    <source>
        <dbReference type="PROSITE" id="PS50109"/>
    </source>
</evidence>
<feature type="transmembrane region" description="Helical" evidence="8">
    <location>
        <begin position="43"/>
        <end position="63"/>
    </location>
</feature>
<dbReference type="SUPFAM" id="SSF55874">
    <property type="entry name" value="ATPase domain of HSP90 chaperone/DNA topoisomerase II/histidine kinase"/>
    <property type="match status" value="1"/>
</dbReference>
<dbReference type="GO" id="GO:0005886">
    <property type="term" value="C:plasma membrane"/>
    <property type="evidence" value="ECO:0007669"/>
    <property type="project" value="UniProtKB-SubCell"/>
</dbReference>
<keyword evidence="3" id="KW-0597">Phosphoprotein</keyword>
<feature type="transmembrane region" description="Helical" evidence="8">
    <location>
        <begin position="107"/>
        <end position="134"/>
    </location>
</feature>
<feature type="domain" description="Histidine kinase" evidence="9">
    <location>
        <begin position="208"/>
        <end position="413"/>
    </location>
</feature>
<dbReference type="InterPro" id="IPR036890">
    <property type="entry name" value="HATPase_C_sf"/>
</dbReference>
<dbReference type="CDD" id="cd00082">
    <property type="entry name" value="HisKA"/>
    <property type="match status" value="1"/>
</dbReference>
<keyword evidence="8" id="KW-0472">Membrane</keyword>
<evidence type="ECO:0000256" key="2">
    <source>
        <dbReference type="ARBA" id="ARBA00012438"/>
    </source>
</evidence>
<dbReference type="SMART" id="SM00387">
    <property type="entry name" value="HATPase_c"/>
    <property type="match status" value="1"/>
</dbReference>
<dbReference type="InterPro" id="IPR003661">
    <property type="entry name" value="HisK_dim/P_dom"/>
</dbReference>
<evidence type="ECO:0000256" key="8">
    <source>
        <dbReference type="SAM" id="Phobius"/>
    </source>
</evidence>
<keyword evidence="6 10" id="KW-0418">Kinase</keyword>
<dbReference type="PANTHER" id="PTHR44936">
    <property type="entry name" value="SENSOR PROTEIN CREC"/>
    <property type="match status" value="1"/>
</dbReference>
<dbReference type="PRINTS" id="PR00344">
    <property type="entry name" value="BCTRLSENSOR"/>
</dbReference>
<organism evidence="10 11">
    <name type="scientific">Pararobbsia alpina</name>
    <dbReference type="NCBI Taxonomy" id="621374"/>
    <lineage>
        <taxon>Bacteria</taxon>
        <taxon>Pseudomonadati</taxon>
        <taxon>Pseudomonadota</taxon>
        <taxon>Betaproteobacteria</taxon>
        <taxon>Burkholderiales</taxon>
        <taxon>Burkholderiaceae</taxon>
        <taxon>Pararobbsia</taxon>
    </lineage>
</organism>